<comment type="subcellular location">
    <subcellularLocation>
        <location evidence="1 7">Cell membrane</location>
        <topology evidence="1 7">Multi-pass membrane protein</topology>
    </subcellularLocation>
</comment>
<proteinExistence type="inferred from homology"/>
<dbReference type="OrthoDB" id="9787541at2"/>
<dbReference type="Pfam" id="PF00528">
    <property type="entry name" value="BPD_transp_1"/>
    <property type="match status" value="1"/>
</dbReference>
<evidence type="ECO:0000256" key="3">
    <source>
        <dbReference type="ARBA" id="ARBA00022475"/>
    </source>
</evidence>
<dbReference type="InterPro" id="IPR050809">
    <property type="entry name" value="UgpAE/MalFG_permease"/>
</dbReference>
<keyword evidence="10" id="KW-1185">Reference proteome</keyword>
<feature type="domain" description="ABC transmembrane type-1" evidence="8">
    <location>
        <begin position="77"/>
        <end position="295"/>
    </location>
</feature>
<dbReference type="PANTHER" id="PTHR43227:SF11">
    <property type="entry name" value="BLL4140 PROTEIN"/>
    <property type="match status" value="1"/>
</dbReference>
<gene>
    <name evidence="9" type="ORF">BN85304520</name>
</gene>
<keyword evidence="2 7" id="KW-0813">Transport</keyword>
<keyword evidence="3" id="KW-1003">Cell membrane</keyword>
<keyword evidence="5 7" id="KW-1133">Transmembrane helix</keyword>
<dbReference type="InterPro" id="IPR000515">
    <property type="entry name" value="MetI-like"/>
</dbReference>
<evidence type="ECO:0000313" key="10">
    <source>
        <dbReference type="Proteomes" id="UP000032737"/>
    </source>
</evidence>
<dbReference type="AlphaFoldDB" id="U4KR67"/>
<evidence type="ECO:0000256" key="7">
    <source>
        <dbReference type="RuleBase" id="RU363032"/>
    </source>
</evidence>
<dbReference type="GO" id="GO:0055085">
    <property type="term" value="P:transmembrane transport"/>
    <property type="evidence" value="ECO:0007669"/>
    <property type="project" value="InterPro"/>
</dbReference>
<dbReference type="CDD" id="cd06261">
    <property type="entry name" value="TM_PBP2"/>
    <property type="match status" value="1"/>
</dbReference>
<dbReference type="GO" id="GO:0005886">
    <property type="term" value="C:plasma membrane"/>
    <property type="evidence" value="ECO:0007669"/>
    <property type="project" value="UniProtKB-SubCell"/>
</dbReference>
<sequence>MNKRKSKINYNKWGYRFIMPFIIIYVLFSIIPLLQTLYYSFFEYYYRFGGAQKVGPNFAFFDNYIKVFTEGKFFKYFYNTMSIWVLGFLPQLIVSLLLALWFTSTRLNIRGQRFFKTVIYMPNLVMASAFSLLFLRLFANNGPVTNMLFESGLLNETFSFIDKAVPTRLLISFMNFLMWFGNTTILLMAGIMGIDQSIIESAQVDGASASQAFRKIVLPLLKPILLFVMITSLVGGIQLFDIPQIFTSGTGGPEAKAMTVMMYISTLLGPSKQYGLAGAVSTVLFLITAIISITFFYFFNRESFKKGGDVR</sequence>
<keyword evidence="4 7" id="KW-0812">Transmembrane</keyword>
<protein>
    <submittedName>
        <fullName evidence="9">ABC transporter, permease (Probably sugar transport)</fullName>
    </submittedName>
</protein>
<dbReference type="EMBL" id="FO681348">
    <property type="protein sequence ID" value="CCV65473.1"/>
    <property type="molecule type" value="Genomic_DNA"/>
</dbReference>
<keyword evidence="9" id="KW-0762">Sugar transport</keyword>
<feature type="transmembrane region" description="Helical" evidence="7">
    <location>
        <begin position="274"/>
        <end position="299"/>
    </location>
</feature>
<dbReference type="Proteomes" id="UP000032737">
    <property type="component" value="Chromosome"/>
</dbReference>
<dbReference type="PANTHER" id="PTHR43227">
    <property type="entry name" value="BLL4140 PROTEIN"/>
    <property type="match status" value="1"/>
</dbReference>
<feature type="transmembrane region" description="Helical" evidence="7">
    <location>
        <begin position="216"/>
        <end position="240"/>
    </location>
</feature>
<organism evidence="9 10">
    <name type="scientific">Acholeplasma brassicae</name>
    <dbReference type="NCBI Taxonomy" id="61635"/>
    <lineage>
        <taxon>Bacteria</taxon>
        <taxon>Bacillati</taxon>
        <taxon>Mycoplasmatota</taxon>
        <taxon>Mollicutes</taxon>
        <taxon>Acholeplasmatales</taxon>
        <taxon>Acholeplasmataceae</taxon>
        <taxon>Acholeplasma</taxon>
    </lineage>
</organism>
<dbReference type="HOGENOM" id="CLU_016047_0_2_14"/>
<dbReference type="InterPro" id="IPR035906">
    <property type="entry name" value="MetI-like_sf"/>
</dbReference>
<feature type="transmembrane region" description="Helical" evidence="7">
    <location>
        <begin position="114"/>
        <end position="139"/>
    </location>
</feature>
<evidence type="ECO:0000256" key="1">
    <source>
        <dbReference type="ARBA" id="ARBA00004651"/>
    </source>
</evidence>
<name>U4KR67_9MOLU</name>
<dbReference type="KEGG" id="abra:BN85304520"/>
<evidence type="ECO:0000256" key="6">
    <source>
        <dbReference type="ARBA" id="ARBA00023136"/>
    </source>
</evidence>
<keyword evidence="6 7" id="KW-0472">Membrane</keyword>
<dbReference type="STRING" id="61635.BN85304520"/>
<evidence type="ECO:0000256" key="5">
    <source>
        <dbReference type="ARBA" id="ARBA00022989"/>
    </source>
</evidence>
<feature type="transmembrane region" description="Helical" evidence="7">
    <location>
        <begin position="21"/>
        <end position="41"/>
    </location>
</feature>
<feature type="transmembrane region" description="Helical" evidence="7">
    <location>
        <begin position="176"/>
        <end position="195"/>
    </location>
</feature>
<evidence type="ECO:0000259" key="8">
    <source>
        <dbReference type="PROSITE" id="PS50928"/>
    </source>
</evidence>
<dbReference type="SUPFAM" id="SSF161098">
    <property type="entry name" value="MetI-like"/>
    <property type="match status" value="1"/>
</dbReference>
<dbReference type="Gene3D" id="1.10.3720.10">
    <property type="entry name" value="MetI-like"/>
    <property type="match status" value="1"/>
</dbReference>
<accession>U4KR67</accession>
<reference evidence="9 10" key="1">
    <citation type="journal article" date="2013" name="J. Mol. Microbiol. Biotechnol.">
        <title>Analysis of the Complete Genomes of Acholeplasma brassicae , A. palmae and A. laidlawii and Their Comparison to the Obligate Parasites from ' Candidatus Phytoplasma'.</title>
        <authorList>
            <person name="Kube M."/>
            <person name="Siewert C."/>
            <person name="Migdoll A.M."/>
            <person name="Duduk B."/>
            <person name="Holz S."/>
            <person name="Rabus R."/>
            <person name="Seemuller E."/>
            <person name="Mitrovic J."/>
            <person name="Muller I."/>
            <person name="Buttner C."/>
            <person name="Reinhardt R."/>
        </authorList>
    </citation>
    <scope>NUCLEOTIDE SEQUENCE [LARGE SCALE GENOMIC DNA]</scope>
    <source>
        <strain evidence="10">0502</strain>
    </source>
</reference>
<evidence type="ECO:0000256" key="2">
    <source>
        <dbReference type="ARBA" id="ARBA00022448"/>
    </source>
</evidence>
<comment type="similarity">
    <text evidence="7">Belongs to the binding-protein-dependent transport system permease family.</text>
</comment>
<dbReference type="RefSeq" id="WP_030004332.1">
    <property type="nucleotide sequence ID" value="NC_022549.1"/>
</dbReference>
<dbReference type="PROSITE" id="PS50928">
    <property type="entry name" value="ABC_TM1"/>
    <property type="match status" value="1"/>
</dbReference>
<evidence type="ECO:0000313" key="9">
    <source>
        <dbReference type="EMBL" id="CCV65473.1"/>
    </source>
</evidence>
<feature type="transmembrane region" description="Helical" evidence="7">
    <location>
        <begin position="81"/>
        <end position="102"/>
    </location>
</feature>
<evidence type="ECO:0000256" key="4">
    <source>
        <dbReference type="ARBA" id="ARBA00022692"/>
    </source>
</evidence>